<evidence type="ECO:0000256" key="1">
    <source>
        <dbReference type="ARBA" id="ARBA00022833"/>
    </source>
</evidence>
<accession>A0A171DJ30</accession>
<dbReference type="OrthoDB" id="116799at2"/>
<dbReference type="InterPro" id="IPR024078">
    <property type="entry name" value="LmbE-like_dom_sf"/>
</dbReference>
<evidence type="ECO:0000313" key="3">
    <source>
        <dbReference type="Proteomes" id="UP000077701"/>
    </source>
</evidence>
<dbReference type="PANTHER" id="PTHR12993">
    <property type="entry name" value="N-ACETYLGLUCOSAMINYL-PHOSPHATIDYLINOSITOL DE-N-ACETYLASE-RELATED"/>
    <property type="match status" value="1"/>
</dbReference>
<evidence type="ECO:0000313" key="2">
    <source>
        <dbReference type="EMBL" id="GAT68862.1"/>
    </source>
</evidence>
<reference evidence="2 3" key="1">
    <citation type="journal article" date="2016" name="Genome Announc.">
        <title>Draft Genome Sequence of Planomonospora sphaerica JCM9374, a Rare Actinomycete.</title>
        <authorList>
            <person name="Dohra H."/>
            <person name="Suzuki T."/>
            <person name="Inoue Y."/>
            <person name="Kodani S."/>
        </authorList>
    </citation>
    <scope>NUCLEOTIDE SEQUENCE [LARGE SCALE GENOMIC DNA]</scope>
    <source>
        <strain evidence="2 3">JCM 9374</strain>
    </source>
</reference>
<dbReference type="Proteomes" id="UP000077701">
    <property type="component" value="Unassembled WGS sequence"/>
</dbReference>
<dbReference type="RefSeq" id="WP_068899774.1">
    <property type="nucleotide sequence ID" value="NZ_BDCX01000011.1"/>
</dbReference>
<dbReference type="GO" id="GO:0016137">
    <property type="term" value="P:glycoside metabolic process"/>
    <property type="evidence" value="ECO:0007669"/>
    <property type="project" value="UniProtKB-ARBA"/>
</dbReference>
<reference evidence="3" key="2">
    <citation type="submission" date="2016-04" db="EMBL/GenBank/DDBJ databases">
        <title>Planomonospora sphaerica JCM9374 whole genome shotgun sequence.</title>
        <authorList>
            <person name="Suzuki T."/>
            <person name="Dohra H."/>
            <person name="Kodani S."/>
        </authorList>
    </citation>
    <scope>NUCLEOTIDE SEQUENCE [LARGE SCALE GENOMIC DNA]</scope>
    <source>
        <strain evidence="3">JCM 9374</strain>
    </source>
</reference>
<protein>
    <submittedName>
        <fullName evidence="2">GlcNAc-PI de-N-acetylase</fullName>
    </submittedName>
</protein>
<dbReference type="AlphaFoldDB" id="A0A171DJ30"/>
<dbReference type="PANTHER" id="PTHR12993:SF11">
    <property type="entry name" value="N-ACETYLGLUCOSAMINYL-PHOSPHATIDYLINOSITOL DE-N-ACETYLASE"/>
    <property type="match status" value="1"/>
</dbReference>
<dbReference type="STRING" id="161355.PS9374_04527"/>
<dbReference type="GO" id="GO:0016811">
    <property type="term" value="F:hydrolase activity, acting on carbon-nitrogen (but not peptide) bonds, in linear amides"/>
    <property type="evidence" value="ECO:0007669"/>
    <property type="project" value="TreeGrafter"/>
</dbReference>
<gene>
    <name evidence="2" type="ORF">PS9374_04527</name>
</gene>
<dbReference type="Pfam" id="PF02585">
    <property type="entry name" value="PIG-L"/>
    <property type="match status" value="1"/>
</dbReference>
<comment type="caution">
    <text evidence="2">The sequence shown here is derived from an EMBL/GenBank/DDBJ whole genome shotgun (WGS) entry which is preliminary data.</text>
</comment>
<dbReference type="Gene3D" id="3.40.50.10320">
    <property type="entry name" value="LmbE-like"/>
    <property type="match status" value="1"/>
</dbReference>
<proteinExistence type="predicted"/>
<keyword evidence="1" id="KW-0862">Zinc</keyword>
<keyword evidence="3" id="KW-1185">Reference proteome</keyword>
<dbReference type="EMBL" id="BDCX01000011">
    <property type="protein sequence ID" value="GAT68862.1"/>
    <property type="molecule type" value="Genomic_DNA"/>
</dbReference>
<dbReference type="SUPFAM" id="SSF102588">
    <property type="entry name" value="LmbE-like"/>
    <property type="match status" value="1"/>
</dbReference>
<sequence>MFGLSPGDRALVVAVHPDDESFGPGGTIAALADAGVTVDVLAITCTSLPMYGGTSDARVRAAEFTDACDALGVSGRAIAWTDTDHARNPGAFLPDLITLIESGAGPSLRTSAPDALLLPAHGAHHQDHQAVHRAALAAARPGDRRLRPVPRIVLGYDGPEDRAWQAADHRPLLVDTTAAWAVKEKALRCHASQVRDAPHPRSVAKIRALDEAAGAACGVGTAERFAIYRMEV</sequence>
<organism evidence="2 3">
    <name type="scientific">Planomonospora sphaerica</name>
    <dbReference type="NCBI Taxonomy" id="161355"/>
    <lineage>
        <taxon>Bacteria</taxon>
        <taxon>Bacillati</taxon>
        <taxon>Actinomycetota</taxon>
        <taxon>Actinomycetes</taxon>
        <taxon>Streptosporangiales</taxon>
        <taxon>Streptosporangiaceae</taxon>
        <taxon>Planomonospora</taxon>
    </lineage>
</organism>
<name>A0A171DJ30_9ACTN</name>
<dbReference type="InterPro" id="IPR003737">
    <property type="entry name" value="GlcNAc_PI_deacetylase-related"/>
</dbReference>